<evidence type="ECO:0000313" key="4">
    <source>
        <dbReference type="EMBL" id="GAA0263915.1"/>
    </source>
</evidence>
<dbReference type="Gene3D" id="3.40.50.1110">
    <property type="entry name" value="SGNH hydrolase"/>
    <property type="match status" value="2"/>
</dbReference>
<dbReference type="InterPro" id="IPR013783">
    <property type="entry name" value="Ig-like_fold"/>
</dbReference>
<proteinExistence type="predicted"/>
<dbReference type="Gene3D" id="2.60.40.10">
    <property type="entry name" value="Immunoglobulins"/>
    <property type="match status" value="1"/>
</dbReference>
<reference evidence="4 5" key="1">
    <citation type="journal article" date="2019" name="Int. J. Syst. Evol. Microbiol.">
        <title>The Global Catalogue of Microorganisms (GCM) 10K type strain sequencing project: providing services to taxonomists for standard genome sequencing and annotation.</title>
        <authorList>
            <consortium name="The Broad Institute Genomics Platform"/>
            <consortium name="The Broad Institute Genome Sequencing Center for Infectious Disease"/>
            <person name="Wu L."/>
            <person name="Ma J."/>
        </authorList>
    </citation>
    <scope>NUCLEOTIDE SEQUENCE [LARGE SCALE GENOMIC DNA]</scope>
    <source>
        <strain evidence="4 5">JCM 16242</strain>
    </source>
</reference>
<dbReference type="InterPro" id="IPR005181">
    <property type="entry name" value="SASA"/>
</dbReference>
<feature type="signal peptide" evidence="2">
    <location>
        <begin position="1"/>
        <end position="26"/>
    </location>
</feature>
<feature type="chain" id="PRO_5045512244" evidence="2">
    <location>
        <begin position="27"/>
        <end position="650"/>
    </location>
</feature>
<name>A0ABN0UWR1_9GAMM</name>
<keyword evidence="1" id="KW-0378">Hydrolase</keyword>
<dbReference type="Pfam" id="PF03629">
    <property type="entry name" value="SASA"/>
    <property type="match status" value="1"/>
</dbReference>
<sequence>MNSRLNRLAWLALLCSPLACAAPALAASLDVPLLFTDGAVLQRDQPLTVWGWAAPGSMVQVSFDGQSTQATANPKGEWNATLPAHSAGGPYTLTIADGAQKNVARDVMVGDVWLCSGQSNMEFKLSQAQDAKAEIARANDAGIRGFTVPKSWSGEPSDHLAGGSWQHATPQTAGDFSAVCWFFAREIRARTGVPIGMIHSSWGGSRIEAWMDAASTGVSPSVVSAQADGLAAEDRRKTQATWKRLGVWAKAEVPTTDGDGTPSWAAATLDTSDWASMAVPAYWERAGYFGMDGVAWYRTSFTLDAAEAARGVQLGLAKFDDTARAWVNGKRVSAQSDEWNVARVYHVAPALLHAGRNTIALEVTDEGGYGGIYGDADMLYVQAPGGKRHPLAGDWQFRPVPASVTITTLDGKNQLATLLYNKMIHPLIRYPLRGVLWYQGEANAGPGDASRYRDQFATLIKAWRADWRQPQLPFLWVQLANWISGQDTAQSSPWAQLRASQSAALSLPATGQAVTIDIGNPDDIHPVNKQDVGHRLALAAKHVVYGDTLVYAGPRYTAIRIDGARAILSFDTQGSALAARGGPLGGFQVAGADRQFHPAQARIEGTTVVVSSADVTVPIVVRYGWSDNPVHANLINREGLPASPFETRPW</sequence>
<evidence type="ECO:0000313" key="5">
    <source>
        <dbReference type="Proteomes" id="UP001500657"/>
    </source>
</evidence>
<dbReference type="InterPro" id="IPR039329">
    <property type="entry name" value="SIAE"/>
</dbReference>
<dbReference type="Proteomes" id="UP001500657">
    <property type="component" value="Unassembled WGS sequence"/>
</dbReference>
<evidence type="ECO:0000256" key="2">
    <source>
        <dbReference type="SAM" id="SignalP"/>
    </source>
</evidence>
<accession>A0ABN0UWR1</accession>
<dbReference type="PANTHER" id="PTHR22901">
    <property type="entry name" value="SIALATE O-ACETYLESTERASE"/>
    <property type="match status" value="1"/>
</dbReference>
<evidence type="ECO:0000259" key="3">
    <source>
        <dbReference type="Pfam" id="PF03629"/>
    </source>
</evidence>
<organism evidence="4 5">
    <name type="scientific">Rhodanobacter caeni</name>
    <dbReference type="NCBI Taxonomy" id="657654"/>
    <lineage>
        <taxon>Bacteria</taxon>
        <taxon>Pseudomonadati</taxon>
        <taxon>Pseudomonadota</taxon>
        <taxon>Gammaproteobacteria</taxon>
        <taxon>Lysobacterales</taxon>
        <taxon>Rhodanobacteraceae</taxon>
        <taxon>Rhodanobacter</taxon>
    </lineage>
</organism>
<evidence type="ECO:0000256" key="1">
    <source>
        <dbReference type="ARBA" id="ARBA00022801"/>
    </source>
</evidence>
<keyword evidence="2" id="KW-0732">Signal</keyword>
<dbReference type="EMBL" id="BAAAFO010000005">
    <property type="protein sequence ID" value="GAA0263915.1"/>
    <property type="molecule type" value="Genomic_DNA"/>
</dbReference>
<gene>
    <name evidence="4" type="ORF">GCM10009126_32030</name>
</gene>
<comment type="caution">
    <text evidence="4">The sequence shown here is derived from an EMBL/GenBank/DDBJ whole genome shotgun (WGS) entry which is preliminary data.</text>
</comment>
<dbReference type="InterPro" id="IPR036514">
    <property type="entry name" value="SGNH_hydro_sf"/>
</dbReference>
<dbReference type="InterPro" id="IPR008979">
    <property type="entry name" value="Galactose-bd-like_sf"/>
</dbReference>
<protein>
    <submittedName>
        <fullName evidence="4">Sialate O-acetylesterase</fullName>
    </submittedName>
</protein>
<dbReference type="SUPFAM" id="SSF52266">
    <property type="entry name" value="SGNH hydrolase"/>
    <property type="match status" value="1"/>
</dbReference>
<dbReference type="SUPFAM" id="SSF49785">
    <property type="entry name" value="Galactose-binding domain-like"/>
    <property type="match status" value="1"/>
</dbReference>
<dbReference type="PANTHER" id="PTHR22901:SF0">
    <property type="entry name" value="SIALATE O-ACETYLESTERASE"/>
    <property type="match status" value="1"/>
</dbReference>
<dbReference type="RefSeq" id="WP_343883844.1">
    <property type="nucleotide sequence ID" value="NZ_BAAAFO010000005.1"/>
</dbReference>
<keyword evidence="5" id="KW-1185">Reference proteome</keyword>
<feature type="domain" description="Sialate O-acetylesterase" evidence="3">
    <location>
        <begin position="417"/>
        <end position="539"/>
    </location>
</feature>